<evidence type="ECO:0000313" key="3">
    <source>
        <dbReference type="EMBL" id="GII42452.1"/>
    </source>
</evidence>
<protein>
    <submittedName>
        <fullName evidence="3">Putative transcriptional regulator, ArsR family protein</fullName>
    </submittedName>
</protein>
<dbReference type="GO" id="GO:0003700">
    <property type="term" value="F:DNA-binding transcription factor activity"/>
    <property type="evidence" value="ECO:0007669"/>
    <property type="project" value="InterPro"/>
</dbReference>
<dbReference type="Pfam" id="PF08327">
    <property type="entry name" value="AHSA1"/>
    <property type="match status" value="1"/>
</dbReference>
<dbReference type="PANTHER" id="PTHR38600">
    <property type="entry name" value="TRANSCRIPTIONAL REGULATORY PROTEIN"/>
    <property type="match status" value="1"/>
</dbReference>
<dbReference type="InterPro" id="IPR011991">
    <property type="entry name" value="ArsR-like_HTH"/>
</dbReference>
<dbReference type="SUPFAM" id="SSF55961">
    <property type="entry name" value="Bet v1-like"/>
    <property type="match status" value="1"/>
</dbReference>
<keyword evidence="4" id="KW-1185">Reference proteome</keyword>
<dbReference type="Pfam" id="PF12840">
    <property type="entry name" value="HTH_20"/>
    <property type="match status" value="1"/>
</dbReference>
<accession>A0A8J3UCT5</accession>
<dbReference type="SMART" id="SM00418">
    <property type="entry name" value="HTH_ARSR"/>
    <property type="match status" value="1"/>
</dbReference>
<dbReference type="CDD" id="cd08893">
    <property type="entry name" value="SRPBCC_CalC_Aha1-like_GntR-HTH"/>
    <property type="match status" value="1"/>
</dbReference>
<dbReference type="InterPro" id="IPR013538">
    <property type="entry name" value="ASHA1/2-like_C"/>
</dbReference>
<proteinExistence type="inferred from homology"/>
<gene>
    <name evidence="3" type="ORF">Pph01_74550</name>
</gene>
<dbReference type="InterPro" id="IPR001845">
    <property type="entry name" value="HTH_ArsR_DNA-bd_dom"/>
</dbReference>
<reference evidence="3 4" key="1">
    <citation type="submission" date="2021-01" db="EMBL/GenBank/DDBJ databases">
        <title>Whole genome shotgun sequence of Planotetraspora phitsanulokensis NBRC 104273.</title>
        <authorList>
            <person name="Komaki H."/>
            <person name="Tamura T."/>
        </authorList>
    </citation>
    <scope>NUCLEOTIDE SEQUENCE [LARGE SCALE GENOMIC DNA]</scope>
    <source>
        <strain evidence="3 4">NBRC 104273</strain>
    </source>
</reference>
<comment type="caution">
    <text evidence="3">The sequence shown here is derived from an EMBL/GenBank/DDBJ whole genome shotgun (WGS) entry which is preliminary data.</text>
</comment>
<dbReference type="InterPro" id="IPR036388">
    <property type="entry name" value="WH-like_DNA-bd_sf"/>
</dbReference>
<evidence type="ECO:0000256" key="1">
    <source>
        <dbReference type="ARBA" id="ARBA00006817"/>
    </source>
</evidence>
<dbReference type="InterPro" id="IPR036390">
    <property type="entry name" value="WH_DNA-bd_sf"/>
</dbReference>
<dbReference type="Gene3D" id="1.10.10.10">
    <property type="entry name" value="Winged helix-like DNA-binding domain superfamily/Winged helix DNA-binding domain"/>
    <property type="match status" value="1"/>
</dbReference>
<dbReference type="CDD" id="cd00090">
    <property type="entry name" value="HTH_ARSR"/>
    <property type="match status" value="1"/>
</dbReference>
<organism evidence="3 4">
    <name type="scientific">Planotetraspora phitsanulokensis</name>
    <dbReference type="NCBI Taxonomy" id="575192"/>
    <lineage>
        <taxon>Bacteria</taxon>
        <taxon>Bacillati</taxon>
        <taxon>Actinomycetota</taxon>
        <taxon>Actinomycetes</taxon>
        <taxon>Streptosporangiales</taxon>
        <taxon>Streptosporangiaceae</taxon>
        <taxon>Planotetraspora</taxon>
    </lineage>
</organism>
<dbReference type="AlphaFoldDB" id="A0A8J3UCT5"/>
<sequence>MGGVSLEARAMDSVFKALADPTRRLLLDRLREHNGQTLGELCERLDMARQSATQHLDVLERANLVTVVRRGRERLHYLNPTPIHEIEERWISGFDKPRLQAISAIKNQAEEYAMTDGPTSVPTYVYVTYIRASAEQVWRALTDADLTARYWGHANVSDWQPGSAWEHRRADGSGVVDVVGRVIETEPPTRLVITFDDAPDAESPREPSVVTFLVEPHQDIVRLTVTHEKLPNQEMLGGISHGWPAVLANLKSLLETGEVLPQAPWEMYRAHA</sequence>
<comment type="similarity">
    <text evidence="1">Belongs to the AHA1 family.</text>
</comment>
<evidence type="ECO:0000259" key="2">
    <source>
        <dbReference type="PROSITE" id="PS50987"/>
    </source>
</evidence>
<dbReference type="Proteomes" id="UP000622547">
    <property type="component" value="Unassembled WGS sequence"/>
</dbReference>
<evidence type="ECO:0000313" key="4">
    <source>
        <dbReference type="Proteomes" id="UP000622547"/>
    </source>
</evidence>
<dbReference type="PANTHER" id="PTHR38600:SF1">
    <property type="entry name" value="TRANSCRIPTIONAL REGULATORY PROTEIN"/>
    <property type="match status" value="1"/>
</dbReference>
<dbReference type="InterPro" id="IPR023393">
    <property type="entry name" value="START-like_dom_sf"/>
</dbReference>
<name>A0A8J3UCT5_9ACTN</name>
<dbReference type="PRINTS" id="PR00778">
    <property type="entry name" value="HTHARSR"/>
</dbReference>
<dbReference type="NCBIfam" id="NF033788">
    <property type="entry name" value="HTH_metalloreg"/>
    <property type="match status" value="1"/>
</dbReference>
<dbReference type="Gene3D" id="3.30.530.20">
    <property type="match status" value="1"/>
</dbReference>
<dbReference type="SUPFAM" id="SSF46785">
    <property type="entry name" value="Winged helix' DNA-binding domain"/>
    <property type="match status" value="1"/>
</dbReference>
<dbReference type="PROSITE" id="PS50987">
    <property type="entry name" value="HTH_ARSR_2"/>
    <property type="match status" value="1"/>
</dbReference>
<feature type="domain" description="HTH arsR-type" evidence="2">
    <location>
        <begin position="3"/>
        <end position="98"/>
    </location>
</feature>
<dbReference type="EMBL" id="BOOP01000043">
    <property type="protein sequence ID" value="GII42452.1"/>
    <property type="molecule type" value="Genomic_DNA"/>
</dbReference>